<evidence type="ECO:0000313" key="3">
    <source>
        <dbReference type="Proteomes" id="UP000013827"/>
    </source>
</evidence>
<dbReference type="Gene3D" id="3.40.50.1820">
    <property type="entry name" value="alpha/beta hydrolase"/>
    <property type="match status" value="1"/>
</dbReference>
<dbReference type="GO" id="GO:0004185">
    <property type="term" value="F:serine-type carboxypeptidase activity"/>
    <property type="evidence" value="ECO:0007669"/>
    <property type="project" value="InterPro"/>
</dbReference>
<accession>A0A0D3I0I8</accession>
<proteinExistence type="inferred from homology"/>
<dbReference type="Pfam" id="PF00450">
    <property type="entry name" value="Peptidase_S10"/>
    <property type="match status" value="1"/>
</dbReference>
<dbReference type="GO" id="GO:0006508">
    <property type="term" value="P:proteolysis"/>
    <property type="evidence" value="ECO:0007669"/>
    <property type="project" value="InterPro"/>
</dbReference>
<name>A0A0D3I0I8_EMIH1</name>
<dbReference type="PANTHER" id="PTHR11802">
    <property type="entry name" value="SERINE PROTEASE FAMILY S10 SERINE CARBOXYPEPTIDASE"/>
    <property type="match status" value="1"/>
</dbReference>
<reference evidence="3" key="1">
    <citation type="journal article" date="2013" name="Nature">
        <title>Pan genome of the phytoplankton Emiliania underpins its global distribution.</title>
        <authorList>
            <person name="Read B.A."/>
            <person name="Kegel J."/>
            <person name="Klute M.J."/>
            <person name="Kuo A."/>
            <person name="Lefebvre S.C."/>
            <person name="Maumus F."/>
            <person name="Mayer C."/>
            <person name="Miller J."/>
            <person name="Monier A."/>
            <person name="Salamov A."/>
            <person name="Young J."/>
            <person name="Aguilar M."/>
            <person name="Claverie J.M."/>
            <person name="Frickenhaus S."/>
            <person name="Gonzalez K."/>
            <person name="Herman E.K."/>
            <person name="Lin Y.C."/>
            <person name="Napier J."/>
            <person name="Ogata H."/>
            <person name="Sarno A.F."/>
            <person name="Shmutz J."/>
            <person name="Schroeder D."/>
            <person name="de Vargas C."/>
            <person name="Verret F."/>
            <person name="von Dassow P."/>
            <person name="Valentin K."/>
            <person name="Van de Peer Y."/>
            <person name="Wheeler G."/>
            <person name="Dacks J.B."/>
            <person name="Delwiche C.F."/>
            <person name="Dyhrman S.T."/>
            <person name="Glockner G."/>
            <person name="John U."/>
            <person name="Richards T."/>
            <person name="Worden A.Z."/>
            <person name="Zhang X."/>
            <person name="Grigoriev I.V."/>
            <person name="Allen A.E."/>
            <person name="Bidle K."/>
            <person name="Borodovsky M."/>
            <person name="Bowler C."/>
            <person name="Brownlee C."/>
            <person name="Cock J.M."/>
            <person name="Elias M."/>
            <person name="Gladyshev V.N."/>
            <person name="Groth M."/>
            <person name="Guda C."/>
            <person name="Hadaegh A."/>
            <person name="Iglesias-Rodriguez M.D."/>
            <person name="Jenkins J."/>
            <person name="Jones B.M."/>
            <person name="Lawson T."/>
            <person name="Leese F."/>
            <person name="Lindquist E."/>
            <person name="Lobanov A."/>
            <person name="Lomsadze A."/>
            <person name="Malik S.B."/>
            <person name="Marsh M.E."/>
            <person name="Mackinder L."/>
            <person name="Mock T."/>
            <person name="Mueller-Roeber B."/>
            <person name="Pagarete A."/>
            <person name="Parker M."/>
            <person name="Probert I."/>
            <person name="Quesneville H."/>
            <person name="Raines C."/>
            <person name="Rensing S.A."/>
            <person name="Riano-Pachon D.M."/>
            <person name="Richier S."/>
            <person name="Rokitta S."/>
            <person name="Shiraiwa Y."/>
            <person name="Soanes D.M."/>
            <person name="van der Giezen M."/>
            <person name="Wahlund T.M."/>
            <person name="Williams B."/>
            <person name="Wilson W."/>
            <person name="Wolfe G."/>
            <person name="Wurch L.L."/>
        </authorList>
    </citation>
    <scope>NUCLEOTIDE SEQUENCE</scope>
</reference>
<dbReference type="InterPro" id="IPR001563">
    <property type="entry name" value="Peptidase_S10"/>
</dbReference>
<dbReference type="EnsemblProtists" id="EOD04773">
    <property type="protein sequence ID" value="EOD04773"/>
    <property type="gene ID" value="EMIHUDRAFT_125345"/>
</dbReference>
<dbReference type="STRING" id="2903.R1B5A8"/>
<dbReference type="PaxDb" id="2903-EOD04773"/>
<comment type="similarity">
    <text evidence="1">Belongs to the peptidase S10 family.</text>
</comment>
<dbReference type="eggNOG" id="KOG1282">
    <property type="taxonomic scope" value="Eukaryota"/>
</dbReference>
<dbReference type="RefSeq" id="XP_005757202.1">
    <property type="nucleotide sequence ID" value="XM_005757145.1"/>
</dbReference>
<evidence type="ECO:0000313" key="2">
    <source>
        <dbReference type="EnsemblProtists" id="EOD04773"/>
    </source>
</evidence>
<evidence type="ECO:0000256" key="1">
    <source>
        <dbReference type="ARBA" id="ARBA00009431"/>
    </source>
</evidence>
<protein>
    <recommendedName>
        <fullName evidence="4">Serine carboxypeptidase</fullName>
    </recommendedName>
</protein>
<sequence>MMLSALSTLAAPAEHEISSLPGWGGPLPSRMYSGYIDVGAAAKQPMPMHVHYVFIEKEEQLDAGADPTILWTNGGPGASSMFGLLAELGPLLLNENSLSTPDFKRTGVPTLFSNPHAWTRLGSVVMFDWPPPVGFSY</sequence>
<reference evidence="2" key="2">
    <citation type="submission" date="2024-10" db="UniProtKB">
        <authorList>
            <consortium name="EnsemblProtists"/>
        </authorList>
    </citation>
    <scope>IDENTIFICATION</scope>
</reference>
<dbReference type="HOGENOM" id="CLU_1870554_0_0_1"/>
<dbReference type="InterPro" id="IPR029058">
    <property type="entry name" value="AB_hydrolase_fold"/>
</dbReference>
<dbReference type="Proteomes" id="UP000013827">
    <property type="component" value="Unassembled WGS sequence"/>
</dbReference>
<dbReference type="AlphaFoldDB" id="A0A0D3I0I8"/>
<keyword evidence="3" id="KW-1185">Reference proteome</keyword>
<evidence type="ECO:0008006" key="4">
    <source>
        <dbReference type="Google" id="ProtNLM"/>
    </source>
</evidence>
<dbReference type="GeneID" id="17250923"/>
<dbReference type="SUPFAM" id="SSF53474">
    <property type="entry name" value="alpha/beta-Hydrolases"/>
    <property type="match status" value="1"/>
</dbReference>
<dbReference type="KEGG" id="ehx:EMIHUDRAFT_125345"/>
<organism evidence="2 3">
    <name type="scientific">Emiliania huxleyi (strain CCMP1516)</name>
    <dbReference type="NCBI Taxonomy" id="280463"/>
    <lineage>
        <taxon>Eukaryota</taxon>
        <taxon>Haptista</taxon>
        <taxon>Haptophyta</taxon>
        <taxon>Prymnesiophyceae</taxon>
        <taxon>Isochrysidales</taxon>
        <taxon>Noelaerhabdaceae</taxon>
        <taxon>Emiliania</taxon>
    </lineage>
</organism>
<dbReference type="PANTHER" id="PTHR11802:SF201">
    <property type="entry name" value="CARBOXYPEPTIDASE"/>
    <property type="match status" value="1"/>
</dbReference>